<dbReference type="CDD" id="cd06529">
    <property type="entry name" value="S24_LexA-like"/>
    <property type="match status" value="1"/>
</dbReference>
<dbReference type="AlphaFoldDB" id="A0A919EQE5"/>
<reference evidence="2" key="2">
    <citation type="submission" date="2020-09" db="EMBL/GenBank/DDBJ databases">
        <authorList>
            <person name="Sun Q."/>
            <person name="Kim S."/>
        </authorList>
    </citation>
    <scope>NUCLEOTIDE SEQUENCE</scope>
    <source>
        <strain evidence="2">KCTC 42731</strain>
    </source>
</reference>
<organism evidence="2 3">
    <name type="scientific">Thalassotalea marina</name>
    <dbReference type="NCBI Taxonomy" id="1673741"/>
    <lineage>
        <taxon>Bacteria</taxon>
        <taxon>Pseudomonadati</taxon>
        <taxon>Pseudomonadota</taxon>
        <taxon>Gammaproteobacteria</taxon>
        <taxon>Alteromonadales</taxon>
        <taxon>Colwelliaceae</taxon>
        <taxon>Thalassotalea</taxon>
    </lineage>
</organism>
<name>A0A919EQE5_9GAMM</name>
<dbReference type="Proteomes" id="UP000623842">
    <property type="component" value="Unassembled WGS sequence"/>
</dbReference>
<dbReference type="PANTHER" id="PTHR33516">
    <property type="entry name" value="LEXA REPRESSOR"/>
    <property type="match status" value="1"/>
</dbReference>
<evidence type="ECO:0000313" key="3">
    <source>
        <dbReference type="Proteomes" id="UP000623842"/>
    </source>
</evidence>
<comment type="caution">
    <text evidence="2">The sequence shown here is derived from an EMBL/GenBank/DDBJ whole genome shotgun (WGS) entry which is preliminary data.</text>
</comment>
<protein>
    <submittedName>
        <fullName evidence="2">DNA polymerase V</fullName>
    </submittedName>
</protein>
<dbReference type="PANTHER" id="PTHR33516:SF2">
    <property type="entry name" value="LEXA REPRESSOR-RELATED"/>
    <property type="match status" value="1"/>
</dbReference>
<dbReference type="InterPro" id="IPR015927">
    <property type="entry name" value="Peptidase_S24_S26A/B/C"/>
</dbReference>
<dbReference type="Gene3D" id="2.10.109.10">
    <property type="entry name" value="Umud Fragment, subunit A"/>
    <property type="match status" value="1"/>
</dbReference>
<proteinExistence type="predicted"/>
<reference evidence="2" key="1">
    <citation type="journal article" date="2014" name="Int. J. Syst. Evol. Microbiol.">
        <title>Complete genome sequence of Corynebacterium casei LMG S-19264T (=DSM 44701T), isolated from a smear-ripened cheese.</title>
        <authorList>
            <consortium name="US DOE Joint Genome Institute (JGI-PGF)"/>
            <person name="Walter F."/>
            <person name="Albersmeier A."/>
            <person name="Kalinowski J."/>
            <person name="Ruckert C."/>
        </authorList>
    </citation>
    <scope>NUCLEOTIDE SEQUENCE</scope>
    <source>
        <strain evidence="2">KCTC 42731</strain>
    </source>
</reference>
<dbReference type="InterPro" id="IPR036286">
    <property type="entry name" value="LexA/Signal_pep-like_sf"/>
</dbReference>
<dbReference type="InterPro" id="IPR039418">
    <property type="entry name" value="LexA-like"/>
</dbReference>
<dbReference type="RefSeq" id="WP_189774829.1">
    <property type="nucleotide sequence ID" value="NZ_BNCK01000016.1"/>
</dbReference>
<keyword evidence="3" id="KW-1185">Reference proteome</keyword>
<gene>
    <name evidence="2" type="primary">rulA</name>
    <name evidence="2" type="ORF">GCM10017161_41840</name>
</gene>
<dbReference type="EMBL" id="BNCK01000016">
    <property type="protein sequence ID" value="GHG07759.1"/>
    <property type="molecule type" value="Genomic_DNA"/>
</dbReference>
<feature type="domain" description="Peptidase S24/S26A/S26B/S26C" evidence="1">
    <location>
        <begin position="14"/>
        <end position="118"/>
    </location>
</feature>
<dbReference type="SUPFAM" id="SSF51306">
    <property type="entry name" value="LexA/Signal peptidase"/>
    <property type="match status" value="1"/>
</dbReference>
<evidence type="ECO:0000313" key="2">
    <source>
        <dbReference type="EMBL" id="GHG07759.1"/>
    </source>
</evidence>
<sequence>MRVFPLYVHCGISGFESPAHEYREIGLSLDQLLIRNPNATFIGVASGNSMEKVGIFNKDILIVDRARKARHGSIIVANYNGEFICKIWDEENNCLLSASDNQSPIRLSEGDVFQLEGSVPISVRQHDEHLNLAALINGNV</sequence>
<evidence type="ECO:0000259" key="1">
    <source>
        <dbReference type="Pfam" id="PF00717"/>
    </source>
</evidence>
<dbReference type="InterPro" id="IPR050077">
    <property type="entry name" value="LexA_repressor"/>
</dbReference>
<dbReference type="Pfam" id="PF00717">
    <property type="entry name" value="Peptidase_S24"/>
    <property type="match status" value="1"/>
</dbReference>
<accession>A0A919EQE5</accession>